<dbReference type="PROSITE" id="PS50893">
    <property type="entry name" value="ABC_TRANSPORTER_2"/>
    <property type="match status" value="1"/>
</dbReference>
<evidence type="ECO:0000259" key="4">
    <source>
        <dbReference type="PROSITE" id="PS50893"/>
    </source>
</evidence>
<dbReference type="RefSeq" id="WP_216377090.1">
    <property type="nucleotide sequence ID" value="NZ_JAGRYT010000038.1"/>
</dbReference>
<evidence type="ECO:0000256" key="3">
    <source>
        <dbReference type="ARBA" id="ARBA00022970"/>
    </source>
</evidence>
<dbReference type="InterPro" id="IPR052156">
    <property type="entry name" value="BCAA_Transport_ATP-bd_LivF"/>
</dbReference>
<comment type="similarity">
    <text evidence="1">Belongs to the ABC transporter superfamily.</text>
</comment>
<dbReference type="PANTHER" id="PTHR43820:SF5">
    <property type="entry name" value="HIGH-AFFINITY BRANCHED-CHAIN AMINO ACID TRANSPORT ATP-BINDING PROTEIN"/>
    <property type="match status" value="1"/>
</dbReference>
<reference evidence="5 6" key="1">
    <citation type="submission" date="2021-04" db="EMBL/GenBank/DDBJ databases">
        <authorList>
            <person name="Seiffert S.N."/>
        </authorList>
    </citation>
    <scope>NUCLEOTIDE SEQUENCE [LARGE SCALE GENOMIC DNA]</scope>
    <source>
        <strain evidence="5 6">1</strain>
    </source>
</reference>
<gene>
    <name evidence="5" type="ORF">KC222_20225</name>
</gene>
<keyword evidence="5" id="KW-0067">ATP-binding</keyword>
<evidence type="ECO:0000256" key="1">
    <source>
        <dbReference type="ARBA" id="ARBA00005417"/>
    </source>
</evidence>
<keyword evidence="2" id="KW-0813">Transport</keyword>
<dbReference type="SMART" id="SM00382">
    <property type="entry name" value="AAA"/>
    <property type="match status" value="1"/>
</dbReference>
<dbReference type="Proteomes" id="UP000686327">
    <property type="component" value="Unassembled WGS sequence"/>
</dbReference>
<organism evidence="5 6">
    <name type="scientific">Cedecea davisae</name>
    <dbReference type="NCBI Taxonomy" id="158484"/>
    <lineage>
        <taxon>Bacteria</taxon>
        <taxon>Pseudomonadati</taxon>
        <taxon>Pseudomonadota</taxon>
        <taxon>Gammaproteobacteria</taxon>
        <taxon>Enterobacterales</taxon>
        <taxon>Enterobacteriaceae</taxon>
        <taxon>Cedecea</taxon>
    </lineage>
</organism>
<name>A0ABS6DMF0_9ENTR</name>
<keyword evidence="6" id="KW-1185">Reference proteome</keyword>
<feature type="domain" description="ABC transporter" evidence="4">
    <location>
        <begin position="2"/>
        <end position="236"/>
    </location>
</feature>
<sequence length="236" mass="26286">MLSLRAVNQFYGDNHILWNLDLELAPGECTCVLGAPGQGKTTLVNCIAGYLPVQSGSMLWQEAGHPPENILDKPVEGRTALGIGYVPQDRRIFSQLTVEENLQIAMMAGQQAPGVIPPLIYDLFPELYSLRQVKSGELQVDTHQQLALARALVLQPKLLILDEPTLGSGQRFINEMVNLIRRLNRDFGLTILLVEQQLPFIRRVADKFCLLHKGRNVAQGDVAQLDDKLVSDWLEP</sequence>
<protein>
    <submittedName>
        <fullName evidence="5">ATP-binding cassette domain-containing protein</fullName>
    </submittedName>
</protein>
<dbReference type="InterPro" id="IPR003593">
    <property type="entry name" value="AAA+_ATPase"/>
</dbReference>
<evidence type="ECO:0000256" key="2">
    <source>
        <dbReference type="ARBA" id="ARBA00022448"/>
    </source>
</evidence>
<dbReference type="EMBL" id="JAGRYU010000035">
    <property type="protein sequence ID" value="MBU4684332.1"/>
    <property type="molecule type" value="Genomic_DNA"/>
</dbReference>
<reference evidence="6" key="2">
    <citation type="submission" date="2023-07" db="EMBL/GenBank/DDBJ databases">
        <title>Cedecea davisae an AmpC producer and its therapeutic implications.</title>
        <authorList>
            <person name="Notter J."/>
        </authorList>
    </citation>
    <scope>NUCLEOTIDE SEQUENCE [LARGE SCALE GENOMIC DNA]</scope>
    <source>
        <strain evidence="6">1</strain>
    </source>
</reference>
<accession>A0ABS6DMF0</accession>
<evidence type="ECO:0000313" key="6">
    <source>
        <dbReference type="Proteomes" id="UP000686327"/>
    </source>
</evidence>
<dbReference type="GO" id="GO:0005524">
    <property type="term" value="F:ATP binding"/>
    <property type="evidence" value="ECO:0007669"/>
    <property type="project" value="UniProtKB-KW"/>
</dbReference>
<proteinExistence type="inferred from homology"/>
<dbReference type="PANTHER" id="PTHR43820">
    <property type="entry name" value="HIGH-AFFINITY BRANCHED-CHAIN AMINO ACID TRANSPORT ATP-BINDING PROTEIN LIVF"/>
    <property type="match status" value="1"/>
</dbReference>
<keyword evidence="5" id="KW-0547">Nucleotide-binding</keyword>
<comment type="caution">
    <text evidence="5">The sequence shown here is derived from an EMBL/GenBank/DDBJ whole genome shotgun (WGS) entry which is preliminary data.</text>
</comment>
<keyword evidence="3" id="KW-0029">Amino-acid transport</keyword>
<dbReference type="InterPro" id="IPR003439">
    <property type="entry name" value="ABC_transporter-like_ATP-bd"/>
</dbReference>
<evidence type="ECO:0000313" key="5">
    <source>
        <dbReference type="EMBL" id="MBU4684332.1"/>
    </source>
</evidence>
<dbReference type="Pfam" id="PF00005">
    <property type="entry name" value="ABC_tran"/>
    <property type="match status" value="1"/>
</dbReference>